<organism evidence="1 2">
    <name type="scientific">Ancylobacter dichloromethanicus</name>
    <dbReference type="NCBI Taxonomy" id="518825"/>
    <lineage>
        <taxon>Bacteria</taxon>
        <taxon>Pseudomonadati</taxon>
        <taxon>Pseudomonadota</taxon>
        <taxon>Alphaproteobacteria</taxon>
        <taxon>Hyphomicrobiales</taxon>
        <taxon>Xanthobacteraceae</taxon>
        <taxon>Ancylobacter</taxon>
    </lineage>
</organism>
<evidence type="ECO:0000313" key="1">
    <source>
        <dbReference type="EMBL" id="GLK72312.1"/>
    </source>
</evidence>
<proteinExistence type="predicted"/>
<name>A0A9W6MZT6_9HYPH</name>
<evidence type="ECO:0000313" key="2">
    <source>
        <dbReference type="Proteomes" id="UP001143370"/>
    </source>
</evidence>
<dbReference type="EMBL" id="BSFJ01000012">
    <property type="protein sequence ID" value="GLK72312.1"/>
    <property type="molecule type" value="Genomic_DNA"/>
</dbReference>
<gene>
    <name evidence="1" type="ORF">GCM10017643_24280</name>
</gene>
<sequence length="84" mass="8387">MTGFAALAGATGVRAVHTLRLSRRGGIPFKAAAIFAPVPFNASLPAVPALKVTTTALVISGLMLAPRPVSKPAAPAISPTEGTP</sequence>
<protein>
    <submittedName>
        <fullName evidence="1">Uncharacterized protein</fullName>
    </submittedName>
</protein>
<reference evidence="1" key="1">
    <citation type="journal article" date="2014" name="Int. J. Syst. Evol. Microbiol.">
        <title>Complete genome sequence of Corynebacterium casei LMG S-19264T (=DSM 44701T), isolated from a smear-ripened cheese.</title>
        <authorList>
            <consortium name="US DOE Joint Genome Institute (JGI-PGF)"/>
            <person name="Walter F."/>
            <person name="Albersmeier A."/>
            <person name="Kalinowski J."/>
            <person name="Ruckert C."/>
        </authorList>
    </citation>
    <scope>NUCLEOTIDE SEQUENCE</scope>
    <source>
        <strain evidence="1">VKM B-2484</strain>
    </source>
</reference>
<dbReference type="Proteomes" id="UP001143370">
    <property type="component" value="Unassembled WGS sequence"/>
</dbReference>
<accession>A0A9W6MZT6</accession>
<reference evidence="1" key="2">
    <citation type="submission" date="2023-01" db="EMBL/GenBank/DDBJ databases">
        <authorList>
            <person name="Sun Q."/>
            <person name="Evtushenko L."/>
        </authorList>
    </citation>
    <scope>NUCLEOTIDE SEQUENCE</scope>
    <source>
        <strain evidence="1">VKM B-2484</strain>
    </source>
</reference>
<comment type="caution">
    <text evidence="1">The sequence shown here is derived from an EMBL/GenBank/DDBJ whole genome shotgun (WGS) entry which is preliminary data.</text>
</comment>
<dbReference type="AlphaFoldDB" id="A0A9W6MZT6"/>
<keyword evidence="2" id="KW-1185">Reference proteome</keyword>